<comment type="subcellular location">
    <subcellularLocation>
        <location evidence="1 14">Cell outer membrane</location>
        <topology evidence="1 14">Multi-pass membrane protein</topology>
    </subcellularLocation>
</comment>
<dbReference type="Proteomes" id="UP000054596">
    <property type="component" value="Unassembled WGS sequence"/>
</dbReference>
<keyword evidence="8" id="KW-0408">Iron</keyword>
<feature type="region of interest" description="Disordered" evidence="17">
    <location>
        <begin position="353"/>
        <end position="386"/>
    </location>
</feature>
<dbReference type="GO" id="GO:0038023">
    <property type="term" value="F:signaling receptor activity"/>
    <property type="evidence" value="ECO:0007669"/>
    <property type="project" value="InterPro"/>
</dbReference>
<dbReference type="RefSeq" id="WP_086970045.1">
    <property type="nucleotide sequence ID" value="NZ_FCOJ02000027.1"/>
</dbReference>
<dbReference type="InterPro" id="IPR000531">
    <property type="entry name" value="Beta-barrel_TonB"/>
</dbReference>
<dbReference type="Pfam" id="PF00593">
    <property type="entry name" value="TonB_dep_Rec_b-barrel"/>
    <property type="match status" value="1"/>
</dbReference>
<dbReference type="CDD" id="cd01347">
    <property type="entry name" value="ligand_gated_channel"/>
    <property type="match status" value="1"/>
</dbReference>
<name>A0A158BCC4_9BURK</name>
<dbReference type="AlphaFoldDB" id="A0A158BCC4"/>
<evidence type="ECO:0000256" key="14">
    <source>
        <dbReference type="PROSITE-ProRule" id="PRU01360"/>
    </source>
</evidence>
<evidence type="ECO:0000256" key="11">
    <source>
        <dbReference type="ARBA" id="ARBA00023136"/>
    </source>
</evidence>
<evidence type="ECO:0000256" key="15">
    <source>
        <dbReference type="PROSITE-ProRule" id="PRU10144"/>
    </source>
</evidence>
<evidence type="ECO:0000259" key="19">
    <source>
        <dbReference type="Pfam" id="PF00593"/>
    </source>
</evidence>
<sequence>MSVSPVLTLQATPAKALVRRASSAAIVAAVAAVFSLSAHAQSAGSNDAEGASAPAESTLPAVKVQASKEQLPGDLAPTYAGGQVARGADFGVLGQQKMIDVPFSMTTYTSKLIEDQQARTLSDVLANDPAVRTALGFGNFSEVYVIRGFELQGDDISLNGLYGITPRQLVSTYALARVDVFKGANAFLNGASPNGSAVGGGLNLQLKRADDKPLTRVTLEGETSGVIGAHLDVGRRFGSEGQFGIRVNQANHDGETSIDNEHRRDNTTAVALDWRGDKLRLYGDFLYQRQRVNGGRSTVYDYANYIPEPPSASYNYGQSWNYSSIEDTVGILRAEYDFLPGWTAYVTGGARHTDERGEYSSPSINTTGVTQSRLGVPHKEDGTSAEAGVRGHFNTGPVSHFVTAGASIVRVDTMSAYTYSASWASSIYDTPQVPYPATIGQGGNLADPQTTSLSLLRSVSISDTLGFLNDRVLLTLGARHQDIHANNFDYTGQQTEAYNDSVTTPLFGLVVKPWQNVSFFANRSEALTIGEAAPATAANTGQLLPPEKSKQWEVGAKYDTGQYGASLAAFQIEKPLTYTNASNYFVSDGTQRNRGIEASVFGEPVRGVRLIAGATYIHATQYGLADASSDGKKPIGVPTFLFNVNAEYDVPMFNGLTLTARWIYTGSQYLNTTNTLSIPHWNRFDLGARYATVVFGKPTTFRASVLNVANKSYWASTIGGYLTQGAPRTVLLSMTTDF</sequence>
<dbReference type="OrthoDB" id="8732650at2"/>
<keyword evidence="10 16" id="KW-0798">TonB box</keyword>
<keyword evidence="7 18" id="KW-0732">Signal</keyword>
<keyword evidence="5" id="KW-0410">Iron transport</keyword>
<evidence type="ECO:0000256" key="17">
    <source>
        <dbReference type="SAM" id="MobiDB-lite"/>
    </source>
</evidence>
<dbReference type="PROSITE" id="PS01156">
    <property type="entry name" value="TONB_DEPENDENT_REC_2"/>
    <property type="match status" value="1"/>
</dbReference>
<dbReference type="GO" id="GO:0015891">
    <property type="term" value="P:siderophore transport"/>
    <property type="evidence" value="ECO:0007669"/>
    <property type="project" value="InterPro"/>
</dbReference>
<keyword evidence="11 14" id="KW-0472">Membrane</keyword>
<dbReference type="NCBIfam" id="TIGR01783">
    <property type="entry name" value="TonB-siderophor"/>
    <property type="match status" value="1"/>
</dbReference>
<feature type="domain" description="TonB-dependent receptor plug" evidence="20">
    <location>
        <begin position="99"/>
        <end position="193"/>
    </location>
</feature>
<dbReference type="PROSITE" id="PS52016">
    <property type="entry name" value="TONB_DEPENDENT_REC_3"/>
    <property type="match status" value="1"/>
</dbReference>
<evidence type="ECO:0000256" key="13">
    <source>
        <dbReference type="ARBA" id="ARBA00023237"/>
    </source>
</evidence>
<dbReference type="PANTHER" id="PTHR32552">
    <property type="entry name" value="FERRICHROME IRON RECEPTOR-RELATED"/>
    <property type="match status" value="1"/>
</dbReference>
<protein>
    <submittedName>
        <fullName evidence="21">TonB-denpendent receptor</fullName>
    </submittedName>
</protein>
<evidence type="ECO:0000313" key="22">
    <source>
        <dbReference type="Proteomes" id="UP000054596"/>
    </source>
</evidence>
<keyword evidence="12 21" id="KW-0675">Receptor</keyword>
<feature type="chain" id="PRO_5007621603" evidence="18">
    <location>
        <begin position="41"/>
        <end position="738"/>
    </location>
</feature>
<dbReference type="InterPro" id="IPR010917">
    <property type="entry name" value="TonB_rcpt_CS"/>
</dbReference>
<reference evidence="21" key="1">
    <citation type="submission" date="2016-01" db="EMBL/GenBank/DDBJ databases">
        <authorList>
            <person name="Peeters C."/>
        </authorList>
    </citation>
    <scope>NUCLEOTIDE SEQUENCE [LARGE SCALE GENOMIC DNA]</scope>
    <source>
        <strain evidence="21">LMG 29325</strain>
    </source>
</reference>
<dbReference type="InterPro" id="IPR012910">
    <property type="entry name" value="Plug_dom"/>
</dbReference>
<evidence type="ECO:0000256" key="5">
    <source>
        <dbReference type="ARBA" id="ARBA00022496"/>
    </source>
</evidence>
<feature type="short sequence motif" description="TonB C-terminal box" evidence="15">
    <location>
        <begin position="721"/>
        <end position="738"/>
    </location>
</feature>
<dbReference type="InterPro" id="IPR039426">
    <property type="entry name" value="TonB-dep_rcpt-like"/>
</dbReference>
<keyword evidence="13 14" id="KW-0998">Cell outer membrane</keyword>
<evidence type="ECO:0000256" key="7">
    <source>
        <dbReference type="ARBA" id="ARBA00022729"/>
    </source>
</evidence>
<keyword evidence="9" id="KW-0406">Ion transport</keyword>
<proteinExistence type="inferred from homology"/>
<dbReference type="Pfam" id="PF07715">
    <property type="entry name" value="Plug"/>
    <property type="match status" value="1"/>
</dbReference>
<dbReference type="SUPFAM" id="SSF56935">
    <property type="entry name" value="Porins"/>
    <property type="match status" value="1"/>
</dbReference>
<organism evidence="21 22">
    <name type="scientific">Caballeronia glebae</name>
    <dbReference type="NCBI Taxonomy" id="1777143"/>
    <lineage>
        <taxon>Bacteria</taxon>
        <taxon>Pseudomonadati</taxon>
        <taxon>Pseudomonadota</taxon>
        <taxon>Betaproteobacteria</taxon>
        <taxon>Burkholderiales</taxon>
        <taxon>Burkholderiaceae</taxon>
        <taxon>Caballeronia</taxon>
    </lineage>
</organism>
<dbReference type="GO" id="GO:0015344">
    <property type="term" value="F:siderophore uptake transmembrane transporter activity"/>
    <property type="evidence" value="ECO:0007669"/>
    <property type="project" value="TreeGrafter"/>
</dbReference>
<evidence type="ECO:0000256" key="10">
    <source>
        <dbReference type="ARBA" id="ARBA00023077"/>
    </source>
</evidence>
<dbReference type="InterPro" id="IPR010105">
    <property type="entry name" value="TonB_sidphr_rcpt"/>
</dbReference>
<evidence type="ECO:0000256" key="3">
    <source>
        <dbReference type="ARBA" id="ARBA00022448"/>
    </source>
</evidence>
<gene>
    <name evidence="21" type="ORF">AWB82_03903</name>
</gene>
<evidence type="ECO:0000259" key="20">
    <source>
        <dbReference type="Pfam" id="PF07715"/>
    </source>
</evidence>
<dbReference type="InterPro" id="IPR036942">
    <property type="entry name" value="Beta-barrel_TonB_sf"/>
</dbReference>
<keyword evidence="4 14" id="KW-1134">Transmembrane beta strand</keyword>
<dbReference type="GO" id="GO:0009279">
    <property type="term" value="C:cell outer membrane"/>
    <property type="evidence" value="ECO:0007669"/>
    <property type="project" value="UniProtKB-SubCell"/>
</dbReference>
<evidence type="ECO:0000256" key="9">
    <source>
        <dbReference type="ARBA" id="ARBA00023065"/>
    </source>
</evidence>
<comment type="caution">
    <text evidence="21">The sequence shown here is derived from an EMBL/GenBank/DDBJ whole genome shotgun (WGS) entry which is preliminary data.</text>
</comment>
<comment type="similarity">
    <text evidence="2 14 16">Belongs to the TonB-dependent receptor family.</text>
</comment>
<accession>A0A158BCC4</accession>
<evidence type="ECO:0000256" key="1">
    <source>
        <dbReference type="ARBA" id="ARBA00004571"/>
    </source>
</evidence>
<dbReference type="Gene3D" id="2.40.170.20">
    <property type="entry name" value="TonB-dependent receptor, beta-barrel domain"/>
    <property type="match status" value="1"/>
</dbReference>
<dbReference type="PANTHER" id="PTHR32552:SF82">
    <property type="entry name" value="FCUA PROTEIN"/>
    <property type="match status" value="1"/>
</dbReference>
<feature type="domain" description="TonB-dependent receptor-like beta-barrel" evidence="19">
    <location>
        <begin position="273"/>
        <end position="708"/>
    </location>
</feature>
<keyword evidence="3 14" id="KW-0813">Transport</keyword>
<dbReference type="EMBL" id="FCOJ02000027">
    <property type="protein sequence ID" value="SAK67722.1"/>
    <property type="molecule type" value="Genomic_DNA"/>
</dbReference>
<feature type="signal peptide" evidence="18">
    <location>
        <begin position="1"/>
        <end position="40"/>
    </location>
</feature>
<evidence type="ECO:0000256" key="6">
    <source>
        <dbReference type="ARBA" id="ARBA00022692"/>
    </source>
</evidence>
<keyword evidence="6 14" id="KW-0812">Transmembrane</keyword>
<evidence type="ECO:0000256" key="16">
    <source>
        <dbReference type="RuleBase" id="RU003357"/>
    </source>
</evidence>
<evidence type="ECO:0000256" key="12">
    <source>
        <dbReference type="ARBA" id="ARBA00023170"/>
    </source>
</evidence>
<evidence type="ECO:0000313" key="21">
    <source>
        <dbReference type="EMBL" id="SAK67722.1"/>
    </source>
</evidence>
<evidence type="ECO:0000256" key="4">
    <source>
        <dbReference type="ARBA" id="ARBA00022452"/>
    </source>
</evidence>
<evidence type="ECO:0000256" key="18">
    <source>
        <dbReference type="SAM" id="SignalP"/>
    </source>
</evidence>
<dbReference type="Gene3D" id="2.170.130.10">
    <property type="entry name" value="TonB-dependent receptor, plug domain"/>
    <property type="match status" value="1"/>
</dbReference>
<dbReference type="InterPro" id="IPR037066">
    <property type="entry name" value="Plug_dom_sf"/>
</dbReference>
<evidence type="ECO:0000256" key="8">
    <source>
        <dbReference type="ARBA" id="ARBA00023004"/>
    </source>
</evidence>
<evidence type="ECO:0000256" key="2">
    <source>
        <dbReference type="ARBA" id="ARBA00009810"/>
    </source>
</evidence>
<dbReference type="STRING" id="1777143.AWB82_03903"/>
<feature type="compositionally biased region" description="Polar residues" evidence="17">
    <location>
        <begin position="360"/>
        <end position="373"/>
    </location>
</feature>
<keyword evidence="22" id="KW-1185">Reference proteome</keyword>